<feature type="non-terminal residue" evidence="1">
    <location>
        <position position="71"/>
    </location>
</feature>
<name>A0ACA9R3X1_9GLOM</name>
<protein>
    <submittedName>
        <fullName evidence="1">35642_t:CDS:1</fullName>
    </submittedName>
</protein>
<evidence type="ECO:0000313" key="1">
    <source>
        <dbReference type="EMBL" id="CAG8775261.1"/>
    </source>
</evidence>
<sequence length="71" mass="8187">QSSSQYTQSFLYDDISTLDLQNSSVCFMQHNSLVSDILEVNTTENDVYAKQNGFVTIIVRSKSDDITRRRY</sequence>
<comment type="caution">
    <text evidence="1">The sequence shown here is derived from an EMBL/GenBank/DDBJ whole genome shotgun (WGS) entry which is preliminary data.</text>
</comment>
<evidence type="ECO:0000313" key="2">
    <source>
        <dbReference type="Proteomes" id="UP000789920"/>
    </source>
</evidence>
<dbReference type="Proteomes" id="UP000789920">
    <property type="component" value="Unassembled WGS sequence"/>
</dbReference>
<gene>
    <name evidence="1" type="ORF">RPERSI_LOCUS16890</name>
</gene>
<feature type="non-terminal residue" evidence="1">
    <location>
        <position position="1"/>
    </location>
</feature>
<reference evidence="1" key="1">
    <citation type="submission" date="2021-06" db="EMBL/GenBank/DDBJ databases">
        <authorList>
            <person name="Kallberg Y."/>
            <person name="Tangrot J."/>
            <person name="Rosling A."/>
        </authorList>
    </citation>
    <scope>NUCLEOTIDE SEQUENCE</scope>
    <source>
        <strain evidence="1">MA461A</strain>
    </source>
</reference>
<accession>A0ACA9R3X1</accession>
<keyword evidence="2" id="KW-1185">Reference proteome</keyword>
<proteinExistence type="predicted"/>
<organism evidence="1 2">
    <name type="scientific">Racocetra persica</name>
    <dbReference type="NCBI Taxonomy" id="160502"/>
    <lineage>
        <taxon>Eukaryota</taxon>
        <taxon>Fungi</taxon>
        <taxon>Fungi incertae sedis</taxon>
        <taxon>Mucoromycota</taxon>
        <taxon>Glomeromycotina</taxon>
        <taxon>Glomeromycetes</taxon>
        <taxon>Diversisporales</taxon>
        <taxon>Gigasporaceae</taxon>
        <taxon>Racocetra</taxon>
    </lineage>
</organism>
<dbReference type="EMBL" id="CAJVQC010042410">
    <property type="protein sequence ID" value="CAG8775261.1"/>
    <property type="molecule type" value="Genomic_DNA"/>
</dbReference>